<reference evidence="2" key="1">
    <citation type="submission" date="2018-08" db="EMBL/GenBank/DDBJ databases">
        <authorList>
            <person name="Kim S.-J."/>
            <person name="Jung G.-Y."/>
        </authorList>
    </citation>
    <scope>NUCLEOTIDE SEQUENCE [LARGE SCALE GENOMIC DNA]</scope>
    <source>
        <strain evidence="2">GY_G</strain>
    </source>
</reference>
<name>A0A371B5F8_9SPHN</name>
<dbReference type="RefSeq" id="WP_115549844.1">
    <property type="nucleotide sequence ID" value="NZ_QRGP01000002.1"/>
</dbReference>
<dbReference type="AlphaFoldDB" id="A0A371B5F8"/>
<dbReference type="OrthoDB" id="9795622at2"/>
<comment type="caution">
    <text evidence="1">The sequence shown here is derived from an EMBL/GenBank/DDBJ whole genome shotgun (WGS) entry which is preliminary data.</text>
</comment>
<evidence type="ECO:0000313" key="2">
    <source>
        <dbReference type="Proteomes" id="UP000263833"/>
    </source>
</evidence>
<sequence>MKVSKRTTIIVLALVALFFAFTLFHASWLADAPEGGPKLVADKGVAPVLGSNGCVSAANAGYGAVAVGPDLAALQLAAGVEADAVHVPVEMADGKLVPVRQFASRCAADLAQPRPDVAATAYSLSRPELFWQAKGADTVKALLVKLPAGDRRHILIGDEAAVAAAKAERPAMRAFTTAKARQCAADYRGSLLGNVPESCANGVMLLTLDELGFTLWGWPNRFLDRMAKANTTVIIAQDVVDGKIKGLTEVRQYGEIASGFNGYVWVDRIEELGPALRR</sequence>
<accession>A0A371B5F8</accession>
<proteinExistence type="predicted"/>
<protein>
    <submittedName>
        <fullName evidence="1">Uncharacterized protein</fullName>
    </submittedName>
</protein>
<keyword evidence="2" id="KW-1185">Reference proteome</keyword>
<gene>
    <name evidence="1" type="ORF">DXH95_12405</name>
</gene>
<dbReference type="EMBL" id="QRGP01000002">
    <property type="protein sequence ID" value="RDV02742.1"/>
    <property type="molecule type" value="Genomic_DNA"/>
</dbReference>
<dbReference type="Proteomes" id="UP000263833">
    <property type="component" value="Unassembled WGS sequence"/>
</dbReference>
<evidence type="ECO:0000313" key="1">
    <source>
        <dbReference type="EMBL" id="RDV02742.1"/>
    </source>
</evidence>
<organism evidence="1 2">
    <name type="scientific">Sphingorhabdus pulchriflava</name>
    <dbReference type="NCBI Taxonomy" id="2292257"/>
    <lineage>
        <taxon>Bacteria</taxon>
        <taxon>Pseudomonadati</taxon>
        <taxon>Pseudomonadota</taxon>
        <taxon>Alphaproteobacteria</taxon>
        <taxon>Sphingomonadales</taxon>
        <taxon>Sphingomonadaceae</taxon>
        <taxon>Sphingorhabdus</taxon>
    </lineage>
</organism>